<proteinExistence type="predicted"/>
<dbReference type="RefSeq" id="WP_171088847.1">
    <property type="nucleotide sequence ID" value="NZ_CP053069.1"/>
</dbReference>
<dbReference type="SUPFAM" id="SSF54909">
    <property type="entry name" value="Dimeric alpha+beta barrel"/>
    <property type="match status" value="1"/>
</dbReference>
<sequence>MAAAYVLAEIEITNAEGYKDYTAVVPATIAQYGGKFLHRGGGVHVLEGDWPQRRRVILEFPSKERALEWYNSPEYEKPLALRQANSNGRLLLLEGV</sequence>
<keyword evidence="3" id="KW-1185">Reference proteome</keyword>
<dbReference type="PANTHER" id="PTHR41521:SF4">
    <property type="entry name" value="BLR0684 PROTEIN"/>
    <property type="match status" value="1"/>
</dbReference>
<dbReference type="InterPro" id="IPR010753">
    <property type="entry name" value="DUF1330"/>
</dbReference>
<evidence type="ECO:0000259" key="1">
    <source>
        <dbReference type="Pfam" id="PF07045"/>
    </source>
</evidence>
<dbReference type="PANTHER" id="PTHR41521">
    <property type="match status" value="1"/>
</dbReference>
<name>A0A6M4GPA5_9PROT</name>
<protein>
    <recommendedName>
        <fullName evidence="1">DUF1330 domain-containing protein</fullName>
    </recommendedName>
</protein>
<reference evidence="2 3" key="1">
    <citation type="submission" date="2020-04" db="EMBL/GenBank/DDBJ databases">
        <title>Usitatibacter rugosus gen. nov., sp. nov. and Usitatibacter palustris sp. nov., novel members of Usitatibacteraceae fam. nov. within the order Nitrosomonadales isolated from soil.</title>
        <authorList>
            <person name="Huber K.J."/>
            <person name="Neumann-Schaal M."/>
            <person name="Geppert A."/>
            <person name="Luckner M."/>
            <person name="Wanner G."/>
            <person name="Overmann J."/>
        </authorList>
    </citation>
    <scope>NUCLEOTIDE SEQUENCE [LARGE SCALE GENOMIC DNA]</scope>
    <source>
        <strain evidence="2 3">0125_3</strain>
    </source>
</reference>
<organism evidence="2 3">
    <name type="scientific">Usitatibacter rugosus</name>
    <dbReference type="NCBI Taxonomy" id="2732067"/>
    <lineage>
        <taxon>Bacteria</taxon>
        <taxon>Pseudomonadati</taxon>
        <taxon>Pseudomonadota</taxon>
        <taxon>Betaproteobacteria</taxon>
        <taxon>Nitrosomonadales</taxon>
        <taxon>Usitatibacteraceae</taxon>
        <taxon>Usitatibacter</taxon>
    </lineage>
</organism>
<dbReference type="AlphaFoldDB" id="A0A6M4GPA5"/>
<evidence type="ECO:0000313" key="3">
    <source>
        <dbReference type="Proteomes" id="UP000501534"/>
    </source>
</evidence>
<accession>A0A6M4GPA5</accession>
<dbReference type="InterPro" id="IPR011008">
    <property type="entry name" value="Dimeric_a/b-barrel"/>
</dbReference>
<dbReference type="Gene3D" id="3.30.70.100">
    <property type="match status" value="1"/>
</dbReference>
<feature type="domain" description="DUF1330" evidence="1">
    <location>
        <begin position="4"/>
        <end position="96"/>
    </location>
</feature>
<dbReference type="KEGG" id="uru:DSM104443_00186"/>
<dbReference type="Pfam" id="PF07045">
    <property type="entry name" value="DUF1330"/>
    <property type="match status" value="1"/>
</dbReference>
<dbReference type="Proteomes" id="UP000501534">
    <property type="component" value="Chromosome"/>
</dbReference>
<evidence type="ECO:0000313" key="2">
    <source>
        <dbReference type="EMBL" id="QJR09150.1"/>
    </source>
</evidence>
<dbReference type="EMBL" id="CP053069">
    <property type="protein sequence ID" value="QJR09150.1"/>
    <property type="molecule type" value="Genomic_DNA"/>
</dbReference>
<gene>
    <name evidence="2" type="ORF">DSM104443_00186</name>
</gene>